<evidence type="ECO:0000256" key="5">
    <source>
        <dbReference type="ARBA" id="ARBA00023136"/>
    </source>
</evidence>
<feature type="transmembrane region" description="Helical" evidence="6">
    <location>
        <begin position="269"/>
        <end position="287"/>
    </location>
</feature>
<dbReference type="Proteomes" id="UP000297741">
    <property type="component" value="Unassembled WGS sequence"/>
</dbReference>
<name>A0ABY2KNE9_9RHOB</name>
<evidence type="ECO:0000256" key="4">
    <source>
        <dbReference type="ARBA" id="ARBA00022989"/>
    </source>
</evidence>
<evidence type="ECO:0000256" key="2">
    <source>
        <dbReference type="ARBA" id="ARBA00009853"/>
    </source>
</evidence>
<evidence type="ECO:0000256" key="6">
    <source>
        <dbReference type="SAM" id="Phobius"/>
    </source>
</evidence>
<dbReference type="EMBL" id="RPEM01000009">
    <property type="protein sequence ID" value="TGD42341.1"/>
    <property type="molecule type" value="Genomic_DNA"/>
</dbReference>
<feature type="transmembrane region" description="Helical" evidence="6">
    <location>
        <begin position="106"/>
        <end position="125"/>
    </location>
</feature>
<organism evidence="8 9">
    <name type="scientific">Pseudotabrizicola sediminis</name>
    <dbReference type="NCBI Taxonomy" id="2486418"/>
    <lineage>
        <taxon>Bacteria</taxon>
        <taxon>Pseudomonadati</taxon>
        <taxon>Pseudomonadota</taxon>
        <taxon>Alphaproteobacteria</taxon>
        <taxon>Rhodobacterales</taxon>
        <taxon>Paracoccaceae</taxon>
        <taxon>Pseudotabrizicola</taxon>
    </lineage>
</organism>
<keyword evidence="3 6" id="KW-0812">Transmembrane</keyword>
<comment type="subcellular location">
    <subcellularLocation>
        <location evidence="1">Membrane</location>
        <topology evidence="1">Multi-pass membrane protein</topology>
    </subcellularLocation>
</comment>
<keyword evidence="5 6" id="KW-0472">Membrane</keyword>
<evidence type="ECO:0000313" key="8">
    <source>
        <dbReference type="EMBL" id="TGD42341.1"/>
    </source>
</evidence>
<dbReference type="SUPFAM" id="SSF103481">
    <property type="entry name" value="Multidrug resistance efflux transporter EmrE"/>
    <property type="match status" value="2"/>
</dbReference>
<comment type="similarity">
    <text evidence="2">Belongs to the drug/metabolite transporter (DMT) superfamily. 10 TMS drug/metabolite exporter (DME) (TC 2.A.7.3) family.</text>
</comment>
<feature type="transmembrane region" description="Helical" evidence="6">
    <location>
        <begin position="47"/>
        <end position="65"/>
    </location>
</feature>
<evidence type="ECO:0000313" key="9">
    <source>
        <dbReference type="Proteomes" id="UP000297741"/>
    </source>
</evidence>
<proteinExistence type="inferred from homology"/>
<dbReference type="Pfam" id="PF00892">
    <property type="entry name" value="EamA"/>
    <property type="match status" value="2"/>
</dbReference>
<keyword evidence="9" id="KW-1185">Reference proteome</keyword>
<dbReference type="InterPro" id="IPR037185">
    <property type="entry name" value="EmrE-like"/>
</dbReference>
<reference evidence="8 9" key="1">
    <citation type="submission" date="2018-11" db="EMBL/GenBank/DDBJ databases">
        <title>Tabrizicola sp. isolated from sediment of alpine lake.</title>
        <authorList>
            <person name="Liu Z."/>
        </authorList>
    </citation>
    <scope>NUCLEOTIDE SEQUENCE [LARGE SCALE GENOMIC DNA]</scope>
    <source>
        <strain evidence="8 9">DRYC-M-16</strain>
    </source>
</reference>
<dbReference type="Gene3D" id="1.10.3730.20">
    <property type="match status" value="1"/>
</dbReference>
<feature type="transmembrane region" description="Helical" evidence="6">
    <location>
        <begin position="213"/>
        <end position="232"/>
    </location>
</feature>
<sequence>MTLPPTALPTIKDTKSGILLMVLAIFCFAAMDAVAKGLIARYPVPQVIWARFAGQVLIVAVLLGPRLPAMLRTRWPLLHLIRGVCQLGAIGCFFSALPHIGLAEATALGDLNPVLITLGAALFLGERLGPRRIAGVVAALIGALIIIRPGLSVFTPAALLPLAAAVFYAISALLTRHLGPQETAWTPLILGALFGMAATSVTLPFVWVPVPMADWPLFALIGALGTAANLFLIRSFTLAQAGSVAPFAYAGLIFATGWGYILYGEVPDLPTIIGALVIVAAGLYVWHRETRVHGASKTQ</sequence>
<evidence type="ECO:0000256" key="3">
    <source>
        <dbReference type="ARBA" id="ARBA00022692"/>
    </source>
</evidence>
<feature type="domain" description="EamA" evidence="7">
    <location>
        <begin position="157"/>
        <end position="281"/>
    </location>
</feature>
<feature type="transmembrane region" description="Helical" evidence="6">
    <location>
        <begin position="157"/>
        <end position="175"/>
    </location>
</feature>
<feature type="transmembrane region" description="Helical" evidence="6">
    <location>
        <begin position="132"/>
        <end position="151"/>
    </location>
</feature>
<keyword evidence="4 6" id="KW-1133">Transmembrane helix</keyword>
<dbReference type="RefSeq" id="WP_135432175.1">
    <property type="nucleotide sequence ID" value="NZ_RPEM01000009.1"/>
</dbReference>
<feature type="transmembrane region" description="Helical" evidence="6">
    <location>
        <begin position="244"/>
        <end position="263"/>
    </location>
</feature>
<evidence type="ECO:0000259" key="7">
    <source>
        <dbReference type="Pfam" id="PF00892"/>
    </source>
</evidence>
<dbReference type="PANTHER" id="PTHR22911">
    <property type="entry name" value="ACYL-MALONYL CONDENSING ENZYME-RELATED"/>
    <property type="match status" value="1"/>
</dbReference>
<dbReference type="InterPro" id="IPR000620">
    <property type="entry name" value="EamA_dom"/>
</dbReference>
<evidence type="ECO:0000256" key="1">
    <source>
        <dbReference type="ARBA" id="ARBA00004141"/>
    </source>
</evidence>
<comment type="caution">
    <text evidence="8">The sequence shown here is derived from an EMBL/GenBank/DDBJ whole genome shotgun (WGS) entry which is preliminary data.</text>
</comment>
<feature type="domain" description="EamA" evidence="7">
    <location>
        <begin position="16"/>
        <end position="147"/>
    </location>
</feature>
<dbReference type="PANTHER" id="PTHR22911:SF6">
    <property type="entry name" value="SOLUTE CARRIER FAMILY 35 MEMBER G1"/>
    <property type="match status" value="1"/>
</dbReference>
<protein>
    <submittedName>
        <fullName evidence="8">DMT family transporter</fullName>
    </submittedName>
</protein>
<feature type="transmembrane region" description="Helical" evidence="6">
    <location>
        <begin position="187"/>
        <end position="207"/>
    </location>
</feature>
<gene>
    <name evidence="8" type="ORF">EEB11_13680</name>
</gene>
<accession>A0ABY2KNE9</accession>